<dbReference type="Pfam" id="PF12796">
    <property type="entry name" value="Ank_2"/>
    <property type="match status" value="1"/>
</dbReference>
<dbReference type="Proteomes" id="UP001642409">
    <property type="component" value="Unassembled WGS sequence"/>
</dbReference>
<sequence>MNQSDRCFACVYPEGIYYYTKSHIYLCDTQDNILAEQMHDNVPLKDWSRSEYNDYCQYFLTFPHNDSYLSTVDGSITEFNRFQVTTHLKLENFTGHRDRIFNKMTKINDTFYVTNGTCLYILNTQNWSLQFVKNFKTKNLRLYNLFNQLIIRDVNDSRFYVQTDSGFNYQFSFDDFNLMYACQEYILGYSRDDGGRVTYMVTIRNNQLVNLKMKEYTELIIESSTRGLIIKADTLLRLTGFTAEDLKEQSQKEILLIEECKKELELLGFENKSNRIITNINYFRFLKGKEELGKQIIPNHILKFAFNQPEKLLQAVQHSERFMDCELALQILDIEPKGSQFIQVNPKDVYYKQIRHDKNIHYAQLLNKNFEIPKAYFRDELFHVLDDNFFYCQQEFIEKLPKSIQIDLFKCAAFNGQLKVVNIFKQLLKPDDIPNTNRPLQHAIRSCAHECVQALMEYQTNTKLNYESTELIEATRTQTDISQFLHQAKLKDYNGKTALMYAVEVQSYELVRILVQYECQQRDRKGETALMKAVDKEFYPVIDLLKDEMGCVNNKGVCALSLAFNMQAPTWVIQKLFDKEHRLISISIYKEDLALQFKQRRDIFNSSLELKMVAIGKYKYSAHVDYFQKRAEHMLALSGKLQHKNLVEVFGRNVKEYQQFSNLINQKYERYDAKNNDEYSDDEDWNREEENDEHRRAIELMGGRQQMQLPPNFGRDEEHFVEYEDYEDSEE</sequence>
<comment type="caution">
    <text evidence="2">The sequence shown here is derived from an EMBL/GenBank/DDBJ whole genome shotgun (WGS) entry which is preliminary data.</text>
</comment>
<dbReference type="PANTHER" id="PTHR24120:SF4">
    <property type="entry name" value="GH07239P"/>
    <property type="match status" value="1"/>
</dbReference>
<accession>A0AA86N6Y3</accession>
<reference evidence="2" key="1">
    <citation type="submission" date="2023-06" db="EMBL/GenBank/DDBJ databases">
        <authorList>
            <person name="Kurt Z."/>
        </authorList>
    </citation>
    <scope>NUCLEOTIDE SEQUENCE</scope>
</reference>
<dbReference type="AlphaFoldDB" id="A0AA86N6Y3"/>
<dbReference type="PANTHER" id="PTHR24120">
    <property type="entry name" value="GH07239P"/>
    <property type="match status" value="1"/>
</dbReference>
<evidence type="ECO:0000313" key="4">
    <source>
        <dbReference type="Proteomes" id="UP001642409"/>
    </source>
</evidence>
<evidence type="ECO:0000313" key="3">
    <source>
        <dbReference type="EMBL" id="CAL6011758.1"/>
    </source>
</evidence>
<protein>
    <recommendedName>
        <fullName evidence="5">Ankyrin repeat-containing protein</fullName>
    </recommendedName>
</protein>
<dbReference type="EMBL" id="CATOUU010000042">
    <property type="protein sequence ID" value="CAI9913958.1"/>
    <property type="molecule type" value="Genomic_DNA"/>
</dbReference>
<keyword evidence="4" id="KW-1185">Reference proteome</keyword>
<evidence type="ECO:0000256" key="1">
    <source>
        <dbReference type="SAM" id="MobiDB-lite"/>
    </source>
</evidence>
<name>A0AA86N6Y3_9EUKA</name>
<dbReference type="InterPro" id="IPR002110">
    <property type="entry name" value="Ankyrin_rpt"/>
</dbReference>
<dbReference type="InterPro" id="IPR036770">
    <property type="entry name" value="Ankyrin_rpt-contain_sf"/>
</dbReference>
<dbReference type="EMBL" id="CAXDID020000065">
    <property type="protein sequence ID" value="CAL6011758.1"/>
    <property type="molecule type" value="Genomic_DNA"/>
</dbReference>
<dbReference type="SMART" id="SM00248">
    <property type="entry name" value="ANK"/>
    <property type="match status" value="3"/>
</dbReference>
<dbReference type="Gene3D" id="1.25.40.20">
    <property type="entry name" value="Ankyrin repeat-containing domain"/>
    <property type="match status" value="1"/>
</dbReference>
<evidence type="ECO:0008006" key="5">
    <source>
        <dbReference type="Google" id="ProtNLM"/>
    </source>
</evidence>
<feature type="region of interest" description="Disordered" evidence="1">
    <location>
        <begin position="675"/>
        <end position="694"/>
    </location>
</feature>
<evidence type="ECO:0000313" key="2">
    <source>
        <dbReference type="EMBL" id="CAI9913958.1"/>
    </source>
</evidence>
<dbReference type="SUPFAM" id="SSF48403">
    <property type="entry name" value="Ankyrin repeat"/>
    <property type="match status" value="1"/>
</dbReference>
<organism evidence="2">
    <name type="scientific">Hexamita inflata</name>
    <dbReference type="NCBI Taxonomy" id="28002"/>
    <lineage>
        <taxon>Eukaryota</taxon>
        <taxon>Metamonada</taxon>
        <taxon>Diplomonadida</taxon>
        <taxon>Hexamitidae</taxon>
        <taxon>Hexamitinae</taxon>
        <taxon>Hexamita</taxon>
    </lineage>
</organism>
<gene>
    <name evidence="2" type="ORF">HINF_LOCUS1603</name>
    <name evidence="3" type="ORF">HINF_LOCUS22973</name>
</gene>
<proteinExistence type="predicted"/>
<feature type="region of interest" description="Disordered" evidence="1">
    <location>
        <begin position="707"/>
        <end position="731"/>
    </location>
</feature>
<reference evidence="3 4" key="2">
    <citation type="submission" date="2024-07" db="EMBL/GenBank/DDBJ databases">
        <authorList>
            <person name="Akdeniz Z."/>
        </authorList>
    </citation>
    <scope>NUCLEOTIDE SEQUENCE [LARGE SCALE GENOMIC DNA]</scope>
</reference>
<feature type="compositionally biased region" description="Acidic residues" evidence="1">
    <location>
        <begin position="678"/>
        <end position="691"/>
    </location>
</feature>